<evidence type="ECO:0000313" key="3">
    <source>
        <dbReference type="Proteomes" id="UP000245207"/>
    </source>
</evidence>
<feature type="region of interest" description="Disordered" evidence="1">
    <location>
        <begin position="1"/>
        <end position="30"/>
    </location>
</feature>
<sequence>MTVEELISWAEEESHSPYLRSPPLKERPLRNDFDGKVWFHRMWHSDDDGGYDYPFLTEDEVGGNDNDTQPSYNKGLDDTEMDNIMANIDPDQVTPTRVHNEGRQTMDNDVTVEVERHRVDDTIAQRVHENGLESQDNEMDVDIDEVVNARQRKLDKGKSVMTSKSKTPQVNASTVSTLECGELHCPFADEPVS</sequence>
<dbReference type="Proteomes" id="UP000245207">
    <property type="component" value="Unassembled WGS sequence"/>
</dbReference>
<evidence type="ECO:0000256" key="1">
    <source>
        <dbReference type="SAM" id="MobiDB-lite"/>
    </source>
</evidence>
<keyword evidence="3" id="KW-1185">Reference proteome</keyword>
<dbReference type="AlphaFoldDB" id="A0A2U1N1J0"/>
<evidence type="ECO:0000313" key="2">
    <source>
        <dbReference type="EMBL" id="PWA67391.1"/>
    </source>
</evidence>
<comment type="caution">
    <text evidence="2">The sequence shown here is derived from an EMBL/GenBank/DDBJ whole genome shotgun (WGS) entry which is preliminary data.</text>
</comment>
<gene>
    <name evidence="2" type="ORF">CTI12_AA319490</name>
</gene>
<dbReference type="EMBL" id="PKPP01003840">
    <property type="protein sequence ID" value="PWA67391.1"/>
    <property type="molecule type" value="Genomic_DNA"/>
</dbReference>
<reference evidence="2 3" key="1">
    <citation type="journal article" date="2018" name="Mol. Plant">
        <title>The genome of Artemisia annua provides insight into the evolution of Asteraceae family and artemisinin biosynthesis.</title>
        <authorList>
            <person name="Shen Q."/>
            <person name="Zhang L."/>
            <person name="Liao Z."/>
            <person name="Wang S."/>
            <person name="Yan T."/>
            <person name="Shi P."/>
            <person name="Liu M."/>
            <person name="Fu X."/>
            <person name="Pan Q."/>
            <person name="Wang Y."/>
            <person name="Lv Z."/>
            <person name="Lu X."/>
            <person name="Zhang F."/>
            <person name="Jiang W."/>
            <person name="Ma Y."/>
            <person name="Chen M."/>
            <person name="Hao X."/>
            <person name="Li L."/>
            <person name="Tang Y."/>
            <person name="Lv G."/>
            <person name="Zhou Y."/>
            <person name="Sun X."/>
            <person name="Brodelius P.E."/>
            <person name="Rose J.K.C."/>
            <person name="Tang K."/>
        </authorList>
    </citation>
    <scope>NUCLEOTIDE SEQUENCE [LARGE SCALE GENOMIC DNA]</scope>
    <source>
        <strain evidence="3">cv. Huhao1</strain>
        <tissue evidence="2">Leaf</tissue>
    </source>
</reference>
<protein>
    <submittedName>
        <fullName evidence="2">Uncharacterized protein</fullName>
    </submittedName>
</protein>
<organism evidence="2 3">
    <name type="scientific">Artemisia annua</name>
    <name type="common">Sweet wormwood</name>
    <dbReference type="NCBI Taxonomy" id="35608"/>
    <lineage>
        <taxon>Eukaryota</taxon>
        <taxon>Viridiplantae</taxon>
        <taxon>Streptophyta</taxon>
        <taxon>Embryophyta</taxon>
        <taxon>Tracheophyta</taxon>
        <taxon>Spermatophyta</taxon>
        <taxon>Magnoliopsida</taxon>
        <taxon>eudicotyledons</taxon>
        <taxon>Gunneridae</taxon>
        <taxon>Pentapetalae</taxon>
        <taxon>asterids</taxon>
        <taxon>campanulids</taxon>
        <taxon>Asterales</taxon>
        <taxon>Asteraceae</taxon>
        <taxon>Asteroideae</taxon>
        <taxon>Anthemideae</taxon>
        <taxon>Artemisiinae</taxon>
        <taxon>Artemisia</taxon>
    </lineage>
</organism>
<proteinExistence type="predicted"/>
<name>A0A2U1N1J0_ARTAN</name>
<accession>A0A2U1N1J0</accession>